<keyword evidence="3" id="KW-1185">Reference proteome</keyword>
<feature type="compositionally biased region" description="Basic residues" evidence="1">
    <location>
        <begin position="61"/>
        <end position="71"/>
    </location>
</feature>
<sequence>MSQCMHQYGAFNRVLRQHWHQCWPNANRARSPMLGKGQGAHEFRRLDAVCRPVASPQRPPVQRRRAPHWKRPLAATTDESQVAQALLSGARPAQY</sequence>
<evidence type="ECO:0000313" key="2">
    <source>
        <dbReference type="EMBL" id="CAH2042155.1"/>
    </source>
</evidence>
<dbReference type="EMBL" id="OW152826">
    <property type="protein sequence ID" value="CAH2042155.1"/>
    <property type="molecule type" value="Genomic_DNA"/>
</dbReference>
<protein>
    <submittedName>
        <fullName evidence="2">Uncharacterized protein</fullName>
    </submittedName>
</protein>
<evidence type="ECO:0000256" key="1">
    <source>
        <dbReference type="SAM" id="MobiDB-lite"/>
    </source>
</evidence>
<reference evidence="2" key="1">
    <citation type="submission" date="2022-03" db="EMBL/GenBank/DDBJ databases">
        <authorList>
            <person name="Martin H S."/>
        </authorList>
    </citation>
    <scope>NUCLEOTIDE SEQUENCE</scope>
</reference>
<feature type="non-terminal residue" evidence="2">
    <location>
        <position position="95"/>
    </location>
</feature>
<name>A0ABN8HZ31_9NEOP</name>
<proteinExistence type="predicted"/>
<organism evidence="2 3">
    <name type="scientific">Iphiclides podalirius</name>
    <name type="common">scarce swallowtail</name>
    <dbReference type="NCBI Taxonomy" id="110791"/>
    <lineage>
        <taxon>Eukaryota</taxon>
        <taxon>Metazoa</taxon>
        <taxon>Ecdysozoa</taxon>
        <taxon>Arthropoda</taxon>
        <taxon>Hexapoda</taxon>
        <taxon>Insecta</taxon>
        <taxon>Pterygota</taxon>
        <taxon>Neoptera</taxon>
        <taxon>Endopterygota</taxon>
        <taxon>Lepidoptera</taxon>
        <taxon>Glossata</taxon>
        <taxon>Ditrysia</taxon>
        <taxon>Papilionoidea</taxon>
        <taxon>Papilionidae</taxon>
        <taxon>Papilioninae</taxon>
        <taxon>Iphiclides</taxon>
    </lineage>
</organism>
<accession>A0ABN8HZ31</accession>
<feature type="region of interest" description="Disordered" evidence="1">
    <location>
        <begin position="53"/>
        <end position="80"/>
    </location>
</feature>
<evidence type="ECO:0000313" key="3">
    <source>
        <dbReference type="Proteomes" id="UP000837857"/>
    </source>
</evidence>
<gene>
    <name evidence="2" type="ORF">IPOD504_LOCUS3618</name>
</gene>
<dbReference type="Proteomes" id="UP000837857">
    <property type="component" value="Chromosome 14"/>
</dbReference>